<sequence length="301" mass="33351">MGEDGGLILKAVLYLVAVSVIHGFGCDGKVMMEYIGATGDPVDFGSIPIKPGLDYYFLLSFAIDSNPSGKPQNGKFSPYWSSSLSKDSASSIKKRHRNVKLLASLSGWSIGKTVVRWYNPRDNREWISNAFLSIQSLVREYGLDGIDVDYESFPIGRKTAFAYCVGELITMLKNRGVIKVATIAPFANTLDAYIELFNGYKGVIDYVNYQFYTDGIGTPRGYLDAFKVRAAQFDKNKLLPSYEINGRGIQGDAFFHAMRLIQGSGFHINGLMVFSADASSQSKDFHYEESFQEFLLNSASA</sequence>
<comment type="caution">
    <text evidence="1">The sequence shown here is derived from an EMBL/GenBank/DDBJ whole genome shotgun (WGS) entry which is preliminary data.</text>
</comment>
<gene>
    <name evidence="1" type="ORF">MLD38_036312</name>
</gene>
<proteinExistence type="predicted"/>
<evidence type="ECO:0000313" key="2">
    <source>
        <dbReference type="Proteomes" id="UP001057402"/>
    </source>
</evidence>
<dbReference type="Proteomes" id="UP001057402">
    <property type="component" value="Chromosome 11"/>
</dbReference>
<organism evidence="1 2">
    <name type="scientific">Melastoma candidum</name>
    <dbReference type="NCBI Taxonomy" id="119954"/>
    <lineage>
        <taxon>Eukaryota</taxon>
        <taxon>Viridiplantae</taxon>
        <taxon>Streptophyta</taxon>
        <taxon>Embryophyta</taxon>
        <taxon>Tracheophyta</taxon>
        <taxon>Spermatophyta</taxon>
        <taxon>Magnoliopsida</taxon>
        <taxon>eudicotyledons</taxon>
        <taxon>Gunneridae</taxon>
        <taxon>Pentapetalae</taxon>
        <taxon>rosids</taxon>
        <taxon>malvids</taxon>
        <taxon>Myrtales</taxon>
        <taxon>Melastomataceae</taxon>
        <taxon>Melastomatoideae</taxon>
        <taxon>Melastomateae</taxon>
        <taxon>Melastoma</taxon>
    </lineage>
</organism>
<protein>
    <submittedName>
        <fullName evidence="1">Uncharacterized protein</fullName>
    </submittedName>
</protein>
<name>A0ACB9LJ93_9MYRT</name>
<reference evidence="2" key="1">
    <citation type="journal article" date="2023" name="Front. Plant Sci.">
        <title>Chromosomal-level genome assembly of Melastoma candidum provides insights into trichome evolution.</title>
        <authorList>
            <person name="Zhong Y."/>
            <person name="Wu W."/>
            <person name="Sun C."/>
            <person name="Zou P."/>
            <person name="Liu Y."/>
            <person name="Dai S."/>
            <person name="Zhou R."/>
        </authorList>
    </citation>
    <scope>NUCLEOTIDE SEQUENCE [LARGE SCALE GENOMIC DNA]</scope>
</reference>
<accession>A0ACB9LJ93</accession>
<dbReference type="EMBL" id="CM042890">
    <property type="protein sequence ID" value="KAI4311411.1"/>
    <property type="molecule type" value="Genomic_DNA"/>
</dbReference>
<evidence type="ECO:0000313" key="1">
    <source>
        <dbReference type="EMBL" id="KAI4311411.1"/>
    </source>
</evidence>
<keyword evidence="2" id="KW-1185">Reference proteome</keyword>